<reference evidence="2" key="1">
    <citation type="submission" date="2016-10" db="EMBL/GenBank/DDBJ databases">
        <authorList>
            <person name="Varghese N."/>
            <person name="Submissions S."/>
        </authorList>
    </citation>
    <scope>NUCLEOTIDE SEQUENCE [LARGE SCALE GENOMIC DNA]</scope>
    <source>
        <strain evidence="2">DSM 24767</strain>
    </source>
</reference>
<dbReference type="PANTHER" id="PTHR42941:SF1">
    <property type="entry name" value="SLL1037 PROTEIN"/>
    <property type="match status" value="1"/>
</dbReference>
<keyword evidence="2" id="KW-1185">Reference proteome</keyword>
<dbReference type="OrthoDB" id="27995at2157"/>
<gene>
    <name evidence="1" type="ORF">SAMN04489842_3440</name>
</gene>
<dbReference type="InterPro" id="IPR019546">
    <property type="entry name" value="TAT_signal_bac_arc"/>
</dbReference>
<name>A0A1H1IDS5_NATTX</name>
<evidence type="ECO:0000313" key="1">
    <source>
        <dbReference type="EMBL" id="SDR35508.1"/>
    </source>
</evidence>
<evidence type="ECO:0008006" key="3">
    <source>
        <dbReference type="Google" id="ProtNLM"/>
    </source>
</evidence>
<accession>A0A1H1IDS5</accession>
<dbReference type="EMBL" id="FNLC01000004">
    <property type="protein sequence ID" value="SDR35508.1"/>
    <property type="molecule type" value="Genomic_DNA"/>
</dbReference>
<organism evidence="1 2">
    <name type="scientific">Natronobacterium texcoconense</name>
    <dbReference type="NCBI Taxonomy" id="1095778"/>
    <lineage>
        <taxon>Archaea</taxon>
        <taxon>Methanobacteriati</taxon>
        <taxon>Methanobacteriota</taxon>
        <taxon>Stenosarchaea group</taxon>
        <taxon>Halobacteria</taxon>
        <taxon>Halobacteriales</taxon>
        <taxon>Natrialbaceae</taxon>
        <taxon>Natronobacterium</taxon>
    </lineage>
</organism>
<proteinExistence type="predicted"/>
<evidence type="ECO:0000313" key="2">
    <source>
        <dbReference type="Proteomes" id="UP000198848"/>
    </source>
</evidence>
<dbReference type="SUPFAM" id="SSF53850">
    <property type="entry name" value="Periplasmic binding protein-like II"/>
    <property type="match status" value="1"/>
</dbReference>
<dbReference type="Gene3D" id="3.40.190.10">
    <property type="entry name" value="Periplasmic binding protein-like II"/>
    <property type="match status" value="2"/>
</dbReference>
<dbReference type="InterPro" id="IPR011852">
    <property type="entry name" value="TRAP_TAXI"/>
</dbReference>
<dbReference type="PROSITE" id="PS51318">
    <property type="entry name" value="TAT"/>
    <property type="match status" value="1"/>
</dbReference>
<dbReference type="Pfam" id="PF16868">
    <property type="entry name" value="NMT1_3"/>
    <property type="match status" value="1"/>
</dbReference>
<dbReference type="PANTHER" id="PTHR42941">
    <property type="entry name" value="SLL1037 PROTEIN"/>
    <property type="match status" value="1"/>
</dbReference>
<dbReference type="NCBIfam" id="TIGR01409">
    <property type="entry name" value="TAT_signal_seq"/>
    <property type="match status" value="1"/>
</dbReference>
<sequence>MPGNGTQGRRNFLKGAAAMGVVGVAGCLGDDDGHTITIAGTASGSSTQAAGQALARAAQEHSDELSVDVQVTEGWTANLYEYDEDEFSTIGVDNNSWAAALNGEEDFADNPVDDLPMQGFLFTSLEMHWVAMDGSGIESTADLRDGGYTIYPIEPGFGTRLLTEQLLREDGIWDENDINNEDTDDIPGAVEEGRVDALALYGSNGVDLSGWCQEVDVRSGGDLYAIEADDQFVESIESMDGASHVRKEPYGYEQDVTSELGVDEVDFWALQGQWAFGPDVHPDAVYEMLRVAHEHHDTMRESDPTTLDYDDPAVMTDAVMEDVDVHPGAAEFFQDNDVWDDSWSVGEADAE</sequence>
<dbReference type="AlphaFoldDB" id="A0A1H1IDS5"/>
<dbReference type="RefSeq" id="WP_211704981.1">
    <property type="nucleotide sequence ID" value="NZ_FNLC01000004.1"/>
</dbReference>
<dbReference type="STRING" id="1095778.SAMN04489842_3440"/>
<protein>
    <recommendedName>
        <fullName evidence="3">TRAP transporter solute receptor, TAXI family</fullName>
    </recommendedName>
</protein>
<dbReference type="InterPro" id="IPR006311">
    <property type="entry name" value="TAT_signal"/>
</dbReference>
<dbReference type="Proteomes" id="UP000198848">
    <property type="component" value="Unassembled WGS sequence"/>
</dbReference>